<feature type="region of interest" description="Disordered" evidence="13">
    <location>
        <begin position="419"/>
        <end position="454"/>
    </location>
</feature>
<keyword evidence="9" id="KW-0862">Zinc</keyword>
<evidence type="ECO:0000256" key="13">
    <source>
        <dbReference type="SAM" id="MobiDB-lite"/>
    </source>
</evidence>
<evidence type="ECO:0000256" key="2">
    <source>
        <dbReference type="ARBA" id="ARBA00001947"/>
    </source>
</evidence>
<evidence type="ECO:0000259" key="14">
    <source>
        <dbReference type="SMART" id="SM01124"/>
    </source>
</evidence>
<evidence type="ECO:0000256" key="11">
    <source>
        <dbReference type="ARBA" id="ARBA00023211"/>
    </source>
</evidence>
<dbReference type="Gene3D" id="3.60.21.10">
    <property type="match status" value="1"/>
</dbReference>
<dbReference type="CDD" id="cd00844">
    <property type="entry name" value="MPP_Dbr1_N"/>
    <property type="match status" value="1"/>
</dbReference>
<feature type="domain" description="Lariat debranching enzyme C-terminal" evidence="14">
    <location>
        <begin position="235"/>
        <end position="379"/>
    </location>
</feature>
<dbReference type="SUPFAM" id="SSF56300">
    <property type="entry name" value="Metallo-dependent phosphatases"/>
    <property type="match status" value="1"/>
</dbReference>
<proteinExistence type="inferred from homology"/>
<evidence type="ECO:0000313" key="15">
    <source>
        <dbReference type="EMBL" id="KAK2191814.1"/>
    </source>
</evidence>
<dbReference type="Pfam" id="PF05011">
    <property type="entry name" value="DBR1"/>
    <property type="match status" value="1"/>
</dbReference>
<comment type="caution">
    <text evidence="15">The sequence shown here is derived from an EMBL/GenBank/DDBJ whole genome shotgun (WGS) entry which is preliminary data.</text>
</comment>
<feature type="region of interest" description="Disordered" evidence="13">
    <location>
        <begin position="479"/>
        <end position="552"/>
    </location>
</feature>
<accession>A0AAD9UJI0</accession>
<dbReference type="SMART" id="SM01124">
    <property type="entry name" value="DBR1"/>
    <property type="match status" value="1"/>
</dbReference>
<evidence type="ECO:0000256" key="1">
    <source>
        <dbReference type="ARBA" id="ARBA00001936"/>
    </source>
</evidence>
<evidence type="ECO:0000256" key="9">
    <source>
        <dbReference type="ARBA" id="ARBA00022833"/>
    </source>
</evidence>
<feature type="compositionally biased region" description="Low complexity" evidence="13">
    <location>
        <begin position="521"/>
        <end position="534"/>
    </location>
</feature>
<name>A0AAD9UJI0_RIDPI</name>
<dbReference type="GO" id="GO:0000398">
    <property type="term" value="P:mRNA splicing, via spliceosome"/>
    <property type="evidence" value="ECO:0007669"/>
    <property type="project" value="TreeGrafter"/>
</dbReference>
<comment type="cofactor">
    <cofactor evidence="2">
        <name>Zn(2+)</name>
        <dbReference type="ChEBI" id="CHEBI:29105"/>
    </cofactor>
</comment>
<comment type="cofactor">
    <cofactor evidence="1">
        <name>Mn(2+)</name>
        <dbReference type="ChEBI" id="CHEBI:29035"/>
    </cofactor>
</comment>
<sequence length="552" mass="62287">MKIAVEGCCHGELDKIYETLDFLQQSQNIKIDLLLICGDFQSVRNKSDLHAMAVPPKYQKMNTFYKYYSGEKKAPILTIFIGGNHEASNYLQELPYGGWVAPNIYYMGYANVLQFGGLRIGGLSGIYKDKDFHRGHFERPPYNESSKRSVYHVRNLEAFRLKQLRRPIDIFLSHDWPRGIYHYGNKAALLRRKQYFRSEVEDGSLGSPVAEELLQHLQPEYWFSAHLHVKFAALVQHKSTTGPPRTTRFLALDKCLPRREFLQVFDIAPKSDKLELSLDPEWLAVLKSTNHLMSLNYANNYMPGIGSATRYDFHASDDDIQSIEADFAGVFRIPENFKRSAPMHDTTQDFKRMSAPPPRIYVNPQTTLLCDMLELTDPFASFTGTQSSLIDNMIDNSTDNKEVSSDDDDFIDTTMESSVNTTFDTCNPDEISLDDLDDDDDNDKKDEDVDKEDNEKLACKIDLAVGSVKGVGPEDRKILLSPEPAKMAVDPQSGTESPLEKTGDSLAISPKKRHSGPMDETPASATSTPNTASAKKFKRRNQSLYNAPASDD</sequence>
<evidence type="ECO:0000313" key="16">
    <source>
        <dbReference type="Proteomes" id="UP001209878"/>
    </source>
</evidence>
<dbReference type="AlphaFoldDB" id="A0AAD9UJI0"/>
<comment type="similarity">
    <text evidence="5">Belongs to the lariat debranching enzyme family.</text>
</comment>
<dbReference type="PANTHER" id="PTHR12849">
    <property type="entry name" value="RNA LARIAT DEBRANCHING ENZYME"/>
    <property type="match status" value="1"/>
</dbReference>
<reference evidence="15" key="1">
    <citation type="journal article" date="2023" name="Mol. Biol. Evol.">
        <title>Third-Generation Sequencing Reveals the Adaptive Role of the Epigenome in Three Deep-Sea Polychaetes.</title>
        <authorList>
            <person name="Perez M."/>
            <person name="Aroh O."/>
            <person name="Sun Y."/>
            <person name="Lan Y."/>
            <person name="Juniper S.K."/>
            <person name="Young C.R."/>
            <person name="Angers B."/>
            <person name="Qian P.Y."/>
        </authorList>
    </citation>
    <scope>NUCLEOTIDE SEQUENCE</scope>
    <source>
        <strain evidence="15">R07B-5</strain>
    </source>
</reference>
<dbReference type="Proteomes" id="UP001209878">
    <property type="component" value="Unassembled WGS sequence"/>
</dbReference>
<comment type="cofactor">
    <cofactor evidence="3">
        <name>Fe(2+)</name>
        <dbReference type="ChEBI" id="CHEBI:29033"/>
    </cofactor>
</comment>
<feature type="compositionally biased region" description="Basic and acidic residues" evidence="13">
    <location>
        <begin position="442"/>
        <end position="454"/>
    </location>
</feature>
<keyword evidence="10" id="KW-0408">Iron</keyword>
<evidence type="ECO:0000256" key="5">
    <source>
        <dbReference type="ARBA" id="ARBA00006045"/>
    </source>
</evidence>
<evidence type="ECO:0000256" key="12">
    <source>
        <dbReference type="ARBA" id="ARBA00023242"/>
    </source>
</evidence>
<keyword evidence="8" id="KW-0378">Hydrolase</keyword>
<dbReference type="InterPro" id="IPR029052">
    <property type="entry name" value="Metallo-depent_PP-like"/>
</dbReference>
<organism evidence="15 16">
    <name type="scientific">Ridgeia piscesae</name>
    <name type="common">Tubeworm</name>
    <dbReference type="NCBI Taxonomy" id="27915"/>
    <lineage>
        <taxon>Eukaryota</taxon>
        <taxon>Metazoa</taxon>
        <taxon>Spiralia</taxon>
        <taxon>Lophotrochozoa</taxon>
        <taxon>Annelida</taxon>
        <taxon>Polychaeta</taxon>
        <taxon>Sedentaria</taxon>
        <taxon>Canalipalpata</taxon>
        <taxon>Sabellida</taxon>
        <taxon>Siboglinidae</taxon>
        <taxon>Ridgeia</taxon>
    </lineage>
</organism>
<evidence type="ECO:0000256" key="10">
    <source>
        <dbReference type="ARBA" id="ARBA00023004"/>
    </source>
</evidence>
<keyword evidence="16" id="KW-1185">Reference proteome</keyword>
<dbReference type="PANTHER" id="PTHR12849:SF0">
    <property type="entry name" value="LARIAT DEBRANCHING ENZYME"/>
    <property type="match status" value="1"/>
</dbReference>
<evidence type="ECO:0000256" key="3">
    <source>
        <dbReference type="ARBA" id="ARBA00001954"/>
    </source>
</evidence>
<evidence type="ECO:0000256" key="6">
    <source>
        <dbReference type="ARBA" id="ARBA00022664"/>
    </source>
</evidence>
<comment type="subcellular location">
    <subcellularLocation>
        <location evidence="4">Nucleus</location>
    </subcellularLocation>
</comment>
<dbReference type="EMBL" id="JAODUO010000044">
    <property type="protein sequence ID" value="KAK2191814.1"/>
    <property type="molecule type" value="Genomic_DNA"/>
</dbReference>
<evidence type="ECO:0000256" key="7">
    <source>
        <dbReference type="ARBA" id="ARBA00022723"/>
    </source>
</evidence>
<keyword evidence="6" id="KW-0507">mRNA processing</keyword>
<dbReference type="GO" id="GO:0046872">
    <property type="term" value="F:metal ion binding"/>
    <property type="evidence" value="ECO:0007669"/>
    <property type="project" value="UniProtKB-KW"/>
</dbReference>
<dbReference type="GO" id="GO:0005634">
    <property type="term" value="C:nucleus"/>
    <property type="evidence" value="ECO:0007669"/>
    <property type="project" value="UniProtKB-SubCell"/>
</dbReference>
<dbReference type="InterPro" id="IPR004843">
    <property type="entry name" value="Calcineurin-like_PHP"/>
</dbReference>
<evidence type="ECO:0000256" key="8">
    <source>
        <dbReference type="ARBA" id="ARBA00022801"/>
    </source>
</evidence>
<keyword evidence="12" id="KW-0539">Nucleus</keyword>
<feature type="compositionally biased region" description="Acidic residues" evidence="13">
    <location>
        <begin position="431"/>
        <end position="441"/>
    </location>
</feature>
<dbReference type="FunFam" id="3.60.21.10:FF:000035">
    <property type="entry name" value="Lariat debranching enzyme"/>
    <property type="match status" value="1"/>
</dbReference>
<protein>
    <recommendedName>
        <fullName evidence="14">Lariat debranching enzyme C-terminal domain-containing protein</fullName>
    </recommendedName>
</protein>
<dbReference type="Pfam" id="PF00149">
    <property type="entry name" value="Metallophos"/>
    <property type="match status" value="1"/>
</dbReference>
<evidence type="ECO:0000256" key="4">
    <source>
        <dbReference type="ARBA" id="ARBA00004123"/>
    </source>
</evidence>
<keyword evidence="7" id="KW-0479">Metal-binding</keyword>
<gene>
    <name evidence="15" type="ORF">NP493_44g00005</name>
</gene>
<dbReference type="InterPro" id="IPR041816">
    <property type="entry name" value="Dbr1_N"/>
</dbReference>
<dbReference type="InterPro" id="IPR007708">
    <property type="entry name" value="DBR1_C"/>
</dbReference>
<dbReference type="GO" id="GO:0008419">
    <property type="term" value="F:RNA lariat debranching enzyme activity"/>
    <property type="evidence" value="ECO:0007669"/>
    <property type="project" value="TreeGrafter"/>
</dbReference>
<keyword evidence="11" id="KW-0464">Manganese</keyword>